<evidence type="ECO:0000256" key="2">
    <source>
        <dbReference type="SAM" id="SignalP"/>
    </source>
</evidence>
<keyword evidence="2" id="KW-0732">Signal</keyword>
<protein>
    <submittedName>
        <fullName evidence="3">Carbohydrate-binding family V/XII</fullName>
    </submittedName>
</protein>
<feature type="compositionally biased region" description="Polar residues" evidence="1">
    <location>
        <begin position="663"/>
        <end position="689"/>
    </location>
</feature>
<dbReference type="RefSeq" id="WP_382414406.1">
    <property type="nucleotide sequence ID" value="NZ_AP031500.1"/>
</dbReference>
<organism evidence="3 4">
    <name type="scientific">Gilvimarinus japonicus</name>
    <dbReference type="NCBI Taxonomy" id="1796469"/>
    <lineage>
        <taxon>Bacteria</taxon>
        <taxon>Pseudomonadati</taxon>
        <taxon>Pseudomonadota</taxon>
        <taxon>Gammaproteobacteria</taxon>
        <taxon>Cellvibrionales</taxon>
        <taxon>Cellvibrionaceae</taxon>
        <taxon>Gilvimarinus</taxon>
    </lineage>
</organism>
<feature type="chain" id="PRO_5045769800" evidence="2">
    <location>
        <begin position="25"/>
        <end position="733"/>
    </location>
</feature>
<proteinExistence type="predicted"/>
<evidence type="ECO:0000313" key="3">
    <source>
        <dbReference type="EMBL" id="MFC3154251.1"/>
    </source>
</evidence>
<reference evidence="4" key="1">
    <citation type="journal article" date="2019" name="Int. J. Syst. Evol. Microbiol.">
        <title>The Global Catalogue of Microorganisms (GCM) 10K type strain sequencing project: providing services to taxonomists for standard genome sequencing and annotation.</title>
        <authorList>
            <consortium name="The Broad Institute Genomics Platform"/>
            <consortium name="The Broad Institute Genome Sequencing Center for Infectious Disease"/>
            <person name="Wu L."/>
            <person name="Ma J."/>
        </authorList>
    </citation>
    <scope>NUCLEOTIDE SEQUENCE [LARGE SCALE GENOMIC DNA]</scope>
    <source>
        <strain evidence="4">KCTC 52141</strain>
    </source>
</reference>
<feature type="compositionally biased region" description="Polar residues" evidence="1">
    <location>
        <begin position="697"/>
        <end position="706"/>
    </location>
</feature>
<sequence length="733" mass="81839">MARMKWIASVVGVWLVLLASAANAIEWPQQITADEGLIVVYQPQPEKITGNQLRGRAAMSLELKGQKDPVFGAFWFDARIDTNRDSGKVLVRDITVTRVGWPDSEAADEARFTQVVEAAIPTVGFTISLESLSASLENAELEQQSLAELKNEAPEIRFADELAVLLLYDGKPNFSAVEDSPYERALNTPFLVVHNKSQNRFYLSSGNFWYSAKSALGPWQTTNSPPADLVAMLPEPETDTPADAHPPAVVVATEPTELIATQGKPNWKSLAGGKLLYVENTETPWLRDIEGGQMYLLLSGRWYRAKDQDGPWQFVRADRLPSSFSDIPPASDIGGLRVSVAGTEEADDALLDAQIPQTTAVKRSEATLEVTYDGPPTFEDIKGTEVAYAVNTGAQVLKIDNKYYAVDNAVWFVAAKPTGPWLVADTIPEDEINKIPPSSPVYNTTYVEVYESTPEVVYVGYRPGYMWSFPYYGVPVYGTGWYYPPYWGHYYYPRPPTWGLHVGYNPWTGWNVGVSWSNGFFSFGASWGGGWHGPYRPWGCCGGWYGGGYHRPPVVINTGNINIGNNVNIGNRTHIKNNLNKNTVAAGHLNRNLYQRPENRVRNASAETVKRNLKTAQLTKGRDNNVFVDKSGNVARKVGDQWQVRDKGSWQPDRSANEIRESLPQTRPQNINRDTIQRQEPINRPQQLPGNYHRPSTRPSIDRSNLNRDFQARQRGMNRAAARPMPARGGFRR</sequence>
<dbReference type="EMBL" id="JBHRTL010000004">
    <property type="protein sequence ID" value="MFC3154251.1"/>
    <property type="molecule type" value="Genomic_DNA"/>
</dbReference>
<evidence type="ECO:0000256" key="1">
    <source>
        <dbReference type="SAM" id="MobiDB-lite"/>
    </source>
</evidence>
<keyword evidence="4" id="KW-1185">Reference proteome</keyword>
<comment type="caution">
    <text evidence="3">The sequence shown here is derived from an EMBL/GenBank/DDBJ whole genome shotgun (WGS) entry which is preliminary data.</text>
</comment>
<feature type="signal peptide" evidence="2">
    <location>
        <begin position="1"/>
        <end position="24"/>
    </location>
</feature>
<evidence type="ECO:0000313" key="4">
    <source>
        <dbReference type="Proteomes" id="UP001595548"/>
    </source>
</evidence>
<dbReference type="Proteomes" id="UP001595548">
    <property type="component" value="Unassembled WGS sequence"/>
</dbReference>
<name>A0ABV7HNP0_9GAMM</name>
<accession>A0ABV7HNP0</accession>
<feature type="region of interest" description="Disordered" evidence="1">
    <location>
        <begin position="646"/>
        <end position="706"/>
    </location>
</feature>
<gene>
    <name evidence="3" type="ORF">ACFOEB_03480</name>
</gene>